<comment type="caution">
    <text evidence="1">The sequence shown here is derived from an EMBL/GenBank/DDBJ whole genome shotgun (WGS) entry which is preliminary data.</text>
</comment>
<evidence type="ECO:0000313" key="1">
    <source>
        <dbReference type="EMBL" id="GFO41013.1"/>
    </source>
</evidence>
<name>A0AAV4D9Y4_9GAST</name>
<dbReference type="Proteomes" id="UP000735302">
    <property type="component" value="Unassembled WGS sequence"/>
</dbReference>
<organism evidence="1 2">
    <name type="scientific">Plakobranchus ocellatus</name>
    <dbReference type="NCBI Taxonomy" id="259542"/>
    <lineage>
        <taxon>Eukaryota</taxon>
        <taxon>Metazoa</taxon>
        <taxon>Spiralia</taxon>
        <taxon>Lophotrochozoa</taxon>
        <taxon>Mollusca</taxon>
        <taxon>Gastropoda</taxon>
        <taxon>Heterobranchia</taxon>
        <taxon>Euthyneura</taxon>
        <taxon>Panpulmonata</taxon>
        <taxon>Sacoglossa</taxon>
        <taxon>Placobranchoidea</taxon>
        <taxon>Plakobranchidae</taxon>
        <taxon>Plakobranchus</taxon>
    </lineage>
</organism>
<keyword evidence="2" id="KW-1185">Reference proteome</keyword>
<reference evidence="1 2" key="1">
    <citation type="journal article" date="2021" name="Elife">
        <title>Chloroplast acquisition without the gene transfer in kleptoplastic sea slugs, Plakobranchus ocellatus.</title>
        <authorList>
            <person name="Maeda T."/>
            <person name="Takahashi S."/>
            <person name="Yoshida T."/>
            <person name="Shimamura S."/>
            <person name="Takaki Y."/>
            <person name="Nagai Y."/>
            <person name="Toyoda A."/>
            <person name="Suzuki Y."/>
            <person name="Arimoto A."/>
            <person name="Ishii H."/>
            <person name="Satoh N."/>
            <person name="Nishiyama T."/>
            <person name="Hasebe M."/>
            <person name="Maruyama T."/>
            <person name="Minagawa J."/>
            <person name="Obokata J."/>
            <person name="Shigenobu S."/>
        </authorList>
    </citation>
    <scope>NUCLEOTIDE SEQUENCE [LARGE SCALE GENOMIC DNA]</scope>
</reference>
<sequence length="146" mass="16370">MDVHQQPSHNLGTNLPKRNYFCMPKTQSTRVGINLCATSLGSSKVRYPQVDHCLLSQQWSAGHPYQQTAFTSKLTFLDQSLAHHNTLTSRVPHHVSFSTAYLSSQEKQIEIPRPFLDLPARRSSSPPLQLSRSLAAAFRLRCSSPP</sequence>
<evidence type="ECO:0000313" key="2">
    <source>
        <dbReference type="Proteomes" id="UP000735302"/>
    </source>
</evidence>
<dbReference type="EMBL" id="BLXT01007646">
    <property type="protein sequence ID" value="GFO41013.1"/>
    <property type="molecule type" value="Genomic_DNA"/>
</dbReference>
<gene>
    <name evidence="1" type="ORF">PoB_006751800</name>
</gene>
<proteinExistence type="predicted"/>
<accession>A0AAV4D9Y4</accession>
<dbReference type="AlphaFoldDB" id="A0AAV4D9Y4"/>
<protein>
    <submittedName>
        <fullName evidence="1">Uncharacterized protein</fullName>
    </submittedName>
</protein>